<feature type="transmembrane region" description="Helical" evidence="1">
    <location>
        <begin position="145"/>
        <end position="163"/>
    </location>
</feature>
<protein>
    <submittedName>
        <fullName evidence="2">Uncharacterized protein LOC114328715</fullName>
    </submittedName>
</protein>
<proteinExistence type="predicted"/>
<feature type="transmembrane region" description="Helical" evidence="1">
    <location>
        <begin position="51"/>
        <end position="75"/>
    </location>
</feature>
<dbReference type="PROSITE" id="PS00279">
    <property type="entry name" value="MACPF_1"/>
    <property type="match status" value="1"/>
</dbReference>
<dbReference type="InParanoid" id="A0A6P7FBY2"/>
<keyword evidence="1" id="KW-1133">Transmembrane helix</keyword>
<gene>
    <name evidence="2" type="primary">LOC114328715</name>
</gene>
<feature type="transmembrane region" description="Helical" evidence="1">
    <location>
        <begin position="87"/>
        <end position="108"/>
    </location>
</feature>
<feature type="transmembrane region" description="Helical" evidence="1">
    <location>
        <begin position="183"/>
        <end position="201"/>
    </location>
</feature>
<sequence>MRIYPWQVKKGITTVVCKYKVRLRSSCAEHDELKFIRQILSFGTKKQWHGILAKCFICVVVMIELQTIIAGIVIYKNGKTWKALLPYSTLIALIQPACASCVIIVKLLPRLENMLDIIAGNTQKSRYQDELFENNVMKESKKMKVICIASIIYSFTAHLLFALPTVFNDYDIAAAYWLIRNYYGTHFSLVMTWMFSALILIGNC</sequence>
<keyword evidence="1" id="KW-0812">Transmembrane</keyword>
<dbReference type="RefSeq" id="XP_028133449.1">
    <property type="nucleotide sequence ID" value="XM_028277648.1"/>
</dbReference>
<name>A0A6P7FBY2_DIAVI</name>
<evidence type="ECO:0000256" key="1">
    <source>
        <dbReference type="SAM" id="Phobius"/>
    </source>
</evidence>
<organism evidence="2">
    <name type="scientific">Diabrotica virgifera virgifera</name>
    <name type="common">western corn rootworm</name>
    <dbReference type="NCBI Taxonomy" id="50390"/>
    <lineage>
        <taxon>Eukaryota</taxon>
        <taxon>Metazoa</taxon>
        <taxon>Ecdysozoa</taxon>
        <taxon>Arthropoda</taxon>
        <taxon>Hexapoda</taxon>
        <taxon>Insecta</taxon>
        <taxon>Pterygota</taxon>
        <taxon>Neoptera</taxon>
        <taxon>Endopterygota</taxon>
        <taxon>Coleoptera</taxon>
        <taxon>Polyphaga</taxon>
        <taxon>Cucujiformia</taxon>
        <taxon>Chrysomeloidea</taxon>
        <taxon>Chrysomelidae</taxon>
        <taxon>Galerucinae</taxon>
        <taxon>Diabroticina</taxon>
        <taxon>Diabroticites</taxon>
        <taxon>Diabrotica</taxon>
    </lineage>
</organism>
<dbReference type="InterPro" id="IPR020863">
    <property type="entry name" value="MACPF_CS"/>
</dbReference>
<dbReference type="AlphaFoldDB" id="A0A6P7FBY2"/>
<keyword evidence="1" id="KW-0472">Membrane</keyword>
<accession>A0A6P7FBY2</accession>
<evidence type="ECO:0000313" key="2">
    <source>
        <dbReference type="RefSeq" id="XP_028133449.1"/>
    </source>
</evidence>
<reference evidence="2" key="1">
    <citation type="submission" date="2025-08" db="UniProtKB">
        <authorList>
            <consortium name="RefSeq"/>
        </authorList>
    </citation>
    <scope>IDENTIFICATION</scope>
    <source>
        <tissue evidence="2">Whole insect</tissue>
    </source>
</reference>